<evidence type="ECO:0000313" key="2">
    <source>
        <dbReference type="EMBL" id="KAF4087659.1"/>
    </source>
</evidence>
<feature type="region of interest" description="Disordered" evidence="1">
    <location>
        <begin position="24"/>
        <end position="56"/>
    </location>
</feature>
<keyword evidence="3" id="KW-1185">Reference proteome</keyword>
<comment type="caution">
    <text evidence="2">The sequence shown here is derived from an EMBL/GenBank/DDBJ whole genome shotgun (WGS) entry which is preliminary data.</text>
</comment>
<gene>
    <name evidence="2" type="ORF">AMELA_G00073120</name>
</gene>
<proteinExistence type="predicted"/>
<dbReference type="AlphaFoldDB" id="A0A7J6AZX1"/>
<dbReference type="EMBL" id="JAAGNN010000006">
    <property type="protein sequence ID" value="KAF4087659.1"/>
    <property type="molecule type" value="Genomic_DNA"/>
</dbReference>
<evidence type="ECO:0000256" key="1">
    <source>
        <dbReference type="SAM" id="MobiDB-lite"/>
    </source>
</evidence>
<reference evidence="2 3" key="1">
    <citation type="submission" date="2020-02" db="EMBL/GenBank/DDBJ databases">
        <title>A chromosome-scale genome assembly of the black bullhead catfish (Ameiurus melas).</title>
        <authorList>
            <person name="Wen M."/>
            <person name="Zham M."/>
            <person name="Cabau C."/>
            <person name="Klopp C."/>
            <person name="Donnadieu C."/>
            <person name="Roques C."/>
            <person name="Bouchez O."/>
            <person name="Lampietro C."/>
            <person name="Jouanno E."/>
            <person name="Herpin A."/>
            <person name="Louis A."/>
            <person name="Berthelot C."/>
            <person name="Parey E."/>
            <person name="Roest-Crollius H."/>
            <person name="Braasch I."/>
            <person name="Postlethwait J."/>
            <person name="Robinson-Rechavi M."/>
            <person name="Echchiki A."/>
            <person name="Begum T."/>
            <person name="Montfort J."/>
            <person name="Schartl M."/>
            <person name="Bobe J."/>
            <person name="Guiguen Y."/>
        </authorList>
    </citation>
    <scope>NUCLEOTIDE SEQUENCE [LARGE SCALE GENOMIC DNA]</scope>
    <source>
        <strain evidence="2">M_S1</strain>
        <tissue evidence="2">Blood</tissue>
    </source>
</reference>
<name>A0A7J6AZX1_AMEME</name>
<organism evidence="2 3">
    <name type="scientific">Ameiurus melas</name>
    <name type="common">Black bullhead</name>
    <name type="synonym">Silurus melas</name>
    <dbReference type="NCBI Taxonomy" id="219545"/>
    <lineage>
        <taxon>Eukaryota</taxon>
        <taxon>Metazoa</taxon>
        <taxon>Chordata</taxon>
        <taxon>Craniata</taxon>
        <taxon>Vertebrata</taxon>
        <taxon>Euteleostomi</taxon>
        <taxon>Actinopterygii</taxon>
        <taxon>Neopterygii</taxon>
        <taxon>Teleostei</taxon>
        <taxon>Ostariophysi</taxon>
        <taxon>Siluriformes</taxon>
        <taxon>Ictaluridae</taxon>
        <taxon>Ameiurus</taxon>
    </lineage>
</organism>
<protein>
    <submittedName>
        <fullName evidence="2">Uncharacterized protein</fullName>
    </submittedName>
</protein>
<accession>A0A7J6AZX1</accession>
<sequence length="56" mass="6337">MRSVTVIAVELLHLNVNDSSLNAVRQRTGRNDNVKPHPSSESLHTHTHTLYTHNTH</sequence>
<evidence type="ECO:0000313" key="3">
    <source>
        <dbReference type="Proteomes" id="UP000593565"/>
    </source>
</evidence>
<dbReference type="Proteomes" id="UP000593565">
    <property type="component" value="Unassembled WGS sequence"/>
</dbReference>